<accession>A0A7S3NJY9</accession>
<protein>
    <recommendedName>
        <fullName evidence="4">Formamidase</fullName>
    </recommendedName>
</protein>
<feature type="signal peptide" evidence="2">
    <location>
        <begin position="1"/>
        <end position="16"/>
    </location>
</feature>
<dbReference type="InterPro" id="IPR004304">
    <property type="entry name" value="FmdA_AmdA"/>
</dbReference>
<dbReference type="AlphaFoldDB" id="A0A7S3NJY9"/>
<dbReference type="GO" id="GO:0016811">
    <property type="term" value="F:hydrolase activity, acting on carbon-nitrogen (but not peptide) bonds, in linear amides"/>
    <property type="evidence" value="ECO:0007669"/>
    <property type="project" value="InterPro"/>
</dbReference>
<evidence type="ECO:0000256" key="2">
    <source>
        <dbReference type="SAM" id="SignalP"/>
    </source>
</evidence>
<name>A0A7S3NJY9_9STRA</name>
<evidence type="ECO:0008006" key="4">
    <source>
        <dbReference type="Google" id="ProtNLM"/>
    </source>
</evidence>
<keyword evidence="2" id="KW-0732">Signal</keyword>
<evidence type="ECO:0000256" key="1">
    <source>
        <dbReference type="SAM" id="Coils"/>
    </source>
</evidence>
<proteinExistence type="predicted"/>
<sequence length="529" mass="56714">MKSLLLLSLTFVGVVSKSVDKDEIIANLQKQLAAAKDELNHVKEQSNSKKKNLHEYTANGRRRLVDSDSWYKVGDPSKTCSWVAAYGKRCGVKGWENGDLTTKVLASEACLSACAYTSEIADVIISAEGTDCGNTDCMNRLHPAIPINVYADPGDIILFDTPAATCDVKDHDLYEENIVNGANCTASLHQLAGPLGINGAVAGDKIAITILDVVPTNWGWTYTVPGLGFLSDLPEDTYFNWWQPLMSSDGIHPESWYSDRYPNVSIPYSPFPGLVTVLPDQDIVDSTAAREAFVVSRGGSAAPAGNTELAYPSSVCGEGGSHADECLRTIAPGAFFGNEDTQRIAPGSTLIVDCFVDGCGIAIGDVHGGQGDGEVCITAIEMEAEVYISVDIIKSDDPRYVLPSPTLIGGSTIKDYTPSEWISFTGFPEKEQGLIIPQHATFGSEIENMTFVADNMALAGRNALLHCIQFLTDVLGYSFNQGLTLASAVVDLRVAQVVDKPAIGVEALLPLDIFQGDAYEKVYAASFGE</sequence>
<keyword evidence="1" id="KW-0175">Coiled coil</keyword>
<gene>
    <name evidence="3" type="ORF">ALAG00032_LOCUS3193</name>
</gene>
<dbReference type="SUPFAM" id="SSF141130">
    <property type="entry name" value="Acetamidase/Formamidase-like"/>
    <property type="match status" value="1"/>
</dbReference>
<dbReference type="Gene3D" id="3.10.28.20">
    <property type="entry name" value="Acetamidase/Formamidase-like domains"/>
    <property type="match status" value="1"/>
</dbReference>
<reference evidence="3" key="1">
    <citation type="submission" date="2021-01" db="EMBL/GenBank/DDBJ databases">
        <authorList>
            <person name="Corre E."/>
            <person name="Pelletier E."/>
            <person name="Niang G."/>
            <person name="Scheremetjew M."/>
            <person name="Finn R."/>
            <person name="Kale V."/>
            <person name="Holt S."/>
            <person name="Cochrane G."/>
            <person name="Meng A."/>
            <person name="Brown T."/>
            <person name="Cohen L."/>
        </authorList>
    </citation>
    <scope>NUCLEOTIDE SEQUENCE</scope>
    <source>
        <strain evidence="3">CCMP1510</strain>
    </source>
</reference>
<dbReference type="EMBL" id="HBIJ01004531">
    <property type="protein sequence ID" value="CAE0362452.1"/>
    <property type="molecule type" value="Transcribed_RNA"/>
</dbReference>
<dbReference type="PANTHER" id="PTHR31891">
    <property type="entry name" value="FORMAMIDASE C869.04-RELATED"/>
    <property type="match status" value="1"/>
</dbReference>
<feature type="chain" id="PRO_5031209438" description="Formamidase" evidence="2">
    <location>
        <begin position="17"/>
        <end position="529"/>
    </location>
</feature>
<dbReference type="Gene3D" id="2.60.120.580">
    <property type="entry name" value="Acetamidase/Formamidase-like domains"/>
    <property type="match status" value="2"/>
</dbReference>
<dbReference type="Pfam" id="PF03069">
    <property type="entry name" value="FmdA_AmdA"/>
    <property type="match status" value="1"/>
</dbReference>
<evidence type="ECO:0000313" key="3">
    <source>
        <dbReference type="EMBL" id="CAE0362452.1"/>
    </source>
</evidence>
<feature type="coiled-coil region" evidence="1">
    <location>
        <begin position="18"/>
        <end position="52"/>
    </location>
</feature>
<dbReference type="PANTHER" id="PTHR31891:SF1">
    <property type="entry name" value="FORMAMIDASE C869.04-RELATED"/>
    <property type="match status" value="1"/>
</dbReference>
<organism evidence="3">
    <name type="scientific">Aureoumbra lagunensis</name>
    <dbReference type="NCBI Taxonomy" id="44058"/>
    <lineage>
        <taxon>Eukaryota</taxon>
        <taxon>Sar</taxon>
        <taxon>Stramenopiles</taxon>
        <taxon>Ochrophyta</taxon>
        <taxon>Pelagophyceae</taxon>
        <taxon>Pelagomonadales</taxon>
        <taxon>Aureoumbra</taxon>
    </lineage>
</organism>